<evidence type="ECO:0000313" key="2">
    <source>
        <dbReference type="Proteomes" id="UP000049455"/>
    </source>
</evidence>
<evidence type="ECO:0000313" key="1">
    <source>
        <dbReference type="EMBL" id="CUH09994.1"/>
    </source>
</evidence>
<accession>A0A0M7B3T8</accession>
<reference evidence="1 2" key="1">
    <citation type="submission" date="2015-09" db="EMBL/GenBank/DDBJ databases">
        <authorList>
            <person name="Jackson K.R."/>
            <person name="Lunt B.L."/>
            <person name="Fisher J.N.B."/>
            <person name="Gardner A.V."/>
            <person name="Bailey M.E."/>
            <person name="Deus L.M."/>
            <person name="Earl A.S."/>
            <person name="Gibby P.D."/>
            <person name="Hartmann K.A."/>
            <person name="Liu J.E."/>
            <person name="Manci A.M."/>
            <person name="Nielsen D.A."/>
            <person name="Solomon M.B."/>
            <person name="Breakwell D.P."/>
            <person name="Burnett S.H."/>
            <person name="Grose J.H."/>
        </authorList>
    </citation>
    <scope>NUCLEOTIDE SEQUENCE [LARGE SCALE GENOMIC DNA]</scope>
    <source>
        <strain evidence="1 2">CECT 7799</strain>
    </source>
</reference>
<sequence>MCQRCNDVGLVEEVDGAPAKRVRITLCPESCQRAWEIEPYVSEDDMAWRDLDRSDPFYRRAAAGTSNRFQSLLRVYRPRELAAGSHFAPSVDVRPPSQKCAPRPFSFPFYTISPR</sequence>
<protein>
    <submittedName>
        <fullName evidence="1">Uncharacterized protein</fullName>
    </submittedName>
</protein>
<dbReference type="AlphaFoldDB" id="A0A0M7B3T8"/>
<gene>
    <name evidence="1" type="ORF">JSE7799_00129</name>
</gene>
<keyword evidence="2" id="KW-1185">Reference proteome</keyword>
<dbReference type="Proteomes" id="UP000049455">
    <property type="component" value="Unassembled WGS sequence"/>
</dbReference>
<proteinExistence type="predicted"/>
<name>A0A0M7B3T8_9RHOB</name>
<dbReference type="EMBL" id="CYPR01000004">
    <property type="protein sequence ID" value="CUH09994.1"/>
    <property type="molecule type" value="Genomic_DNA"/>
</dbReference>
<organism evidence="1 2">
    <name type="scientific">Jannaschia seosinensis</name>
    <dbReference type="NCBI Taxonomy" id="313367"/>
    <lineage>
        <taxon>Bacteria</taxon>
        <taxon>Pseudomonadati</taxon>
        <taxon>Pseudomonadota</taxon>
        <taxon>Alphaproteobacteria</taxon>
        <taxon>Rhodobacterales</taxon>
        <taxon>Roseobacteraceae</taxon>
        <taxon>Jannaschia</taxon>
    </lineage>
</organism>